<keyword evidence="12" id="KW-0670">Pyruvate</keyword>
<evidence type="ECO:0000256" key="12">
    <source>
        <dbReference type="ARBA" id="ARBA00023317"/>
    </source>
</evidence>
<dbReference type="GO" id="GO:0030955">
    <property type="term" value="F:potassium ion binding"/>
    <property type="evidence" value="ECO:0007669"/>
    <property type="project" value="InterPro"/>
</dbReference>
<dbReference type="GO" id="GO:0016301">
    <property type="term" value="F:kinase activity"/>
    <property type="evidence" value="ECO:0007669"/>
    <property type="project" value="UniProtKB-KW"/>
</dbReference>
<dbReference type="InterPro" id="IPR015795">
    <property type="entry name" value="Pyrv_Knase_C"/>
</dbReference>
<comment type="cofactor">
    <cofactor evidence="1">
        <name>K(+)</name>
        <dbReference type="ChEBI" id="CHEBI:29103"/>
    </cofactor>
</comment>
<dbReference type="PROSITE" id="PS00110">
    <property type="entry name" value="PYRUVATE_KINASE"/>
    <property type="match status" value="1"/>
</dbReference>
<reference evidence="17" key="1">
    <citation type="submission" date="2016-11" db="UniProtKB">
        <authorList>
            <consortium name="WormBaseParasite"/>
        </authorList>
    </citation>
    <scope>IDENTIFICATION</scope>
</reference>
<dbReference type="InterPro" id="IPR040442">
    <property type="entry name" value="Pyrv_kinase-like_dom_sf"/>
</dbReference>
<feature type="domain" description="Pyruvate kinase barrel" evidence="14">
    <location>
        <begin position="24"/>
        <end position="277"/>
    </location>
</feature>
<dbReference type="InterPro" id="IPR015813">
    <property type="entry name" value="Pyrv/PenolPyrv_kinase-like_dom"/>
</dbReference>
<dbReference type="InterPro" id="IPR001697">
    <property type="entry name" value="Pyr_Knase"/>
</dbReference>
<dbReference type="EC" id="2.7.1.40" evidence="4 13"/>
<dbReference type="UniPathway" id="UPA00109">
    <property type="reaction ID" value="UER00188"/>
</dbReference>
<dbReference type="Gene3D" id="3.20.20.60">
    <property type="entry name" value="Phosphoenolpyruvate-binding domains"/>
    <property type="match status" value="1"/>
</dbReference>
<feature type="domain" description="Pyruvate kinase barrel" evidence="14">
    <location>
        <begin position="286"/>
        <end position="332"/>
    </location>
</feature>
<dbReference type="GO" id="GO:0004743">
    <property type="term" value="F:pyruvate kinase activity"/>
    <property type="evidence" value="ECO:0007669"/>
    <property type="project" value="UniProtKB-EC"/>
</dbReference>
<evidence type="ECO:0000256" key="5">
    <source>
        <dbReference type="ARBA" id="ARBA00022679"/>
    </source>
</evidence>
<evidence type="ECO:0000256" key="3">
    <source>
        <dbReference type="ARBA" id="ARBA00008663"/>
    </source>
</evidence>
<keyword evidence="5 13" id="KW-0808">Transferase</keyword>
<sequence>ASNARSHLEHLCRLDIDLDPAYVRNTGIICTIGPACKSVAVLHKMIAAGMNIARMNFSHGTHEYHKETVELVRQAADTFKGWSRPVAIALDTKGPEIRTGLIGGSGTAEVELKRGSEIVVTTDPAHSENCSADMLWVVREGGRVFVDDGLISLLVKEVRDNSLLCEVENGGNLGSKKGVNLPGAPVDLPAVSEKDKSDLRFAVEMGLDIVFASFIRNAEAIREIKHILGEEGKNIKIIAKIENHEGVRRFDEIMEAADGIMVARGDLGIEIPPEKVFSGPEDDDWQMLESMITKPRPTRAEISDVANAVLDGADCVMLSGETAKGSYPLEAVKTMHQVCREAESAMFSSQLFEDLKAELLEPTDITHTTAIAASEAANRCRAAAIIVITTTGRSASLISRHRPRCPILTVSRLAQTCRQAHLFPPRCEQWTEDMDKRIDFAIDYGRKREFINVGDFVVIVTGWKAGAGFTNTLRIVQVTEQAASSYIGAPNIVSFFD</sequence>
<evidence type="ECO:0000313" key="16">
    <source>
        <dbReference type="Proteomes" id="UP000095280"/>
    </source>
</evidence>
<evidence type="ECO:0000313" key="17">
    <source>
        <dbReference type="WBParaSite" id="maker-uti_cns_0001800-snap-gene-0.2-mRNA-1"/>
    </source>
</evidence>
<dbReference type="PRINTS" id="PR01050">
    <property type="entry name" value="PYRUVTKNASE"/>
</dbReference>
<proteinExistence type="inferred from homology"/>
<evidence type="ECO:0000256" key="4">
    <source>
        <dbReference type="ARBA" id="ARBA00012142"/>
    </source>
</evidence>
<dbReference type="InterPro" id="IPR015806">
    <property type="entry name" value="Pyrv_Knase_insert_dom_sf"/>
</dbReference>
<dbReference type="AlphaFoldDB" id="A0A1I8GG95"/>
<dbReference type="SUPFAM" id="SSF52935">
    <property type="entry name" value="PK C-terminal domain-like"/>
    <property type="match status" value="1"/>
</dbReference>
<dbReference type="InterPro" id="IPR018209">
    <property type="entry name" value="Pyrv_Knase_AS"/>
</dbReference>
<keyword evidence="6" id="KW-0479">Metal-binding</keyword>
<dbReference type="Pfam" id="PF00224">
    <property type="entry name" value="PK"/>
    <property type="match status" value="2"/>
</dbReference>
<keyword evidence="10 13" id="KW-0460">Magnesium</keyword>
<dbReference type="SUPFAM" id="SSF51621">
    <property type="entry name" value="Phosphoenolpyruvate/pyruvate domain"/>
    <property type="match status" value="1"/>
</dbReference>
<name>A0A1I8GG95_9PLAT</name>
<accession>A0A1I8GG95</accession>
<dbReference type="NCBIfam" id="TIGR01064">
    <property type="entry name" value="pyruv_kin"/>
    <property type="match status" value="1"/>
</dbReference>
<evidence type="ECO:0000256" key="9">
    <source>
        <dbReference type="ARBA" id="ARBA00022840"/>
    </source>
</evidence>
<protein>
    <recommendedName>
        <fullName evidence="4 13">Pyruvate kinase</fullName>
        <ecNumber evidence="4 13">2.7.1.40</ecNumber>
    </recommendedName>
</protein>
<dbReference type="InterPro" id="IPR036918">
    <property type="entry name" value="Pyrv_Knase_C_sf"/>
</dbReference>
<comment type="similarity">
    <text evidence="3 13">Belongs to the pyruvate kinase family.</text>
</comment>
<keyword evidence="7" id="KW-0547">Nucleotide-binding</keyword>
<evidence type="ECO:0000256" key="10">
    <source>
        <dbReference type="ARBA" id="ARBA00022842"/>
    </source>
</evidence>
<evidence type="ECO:0000256" key="8">
    <source>
        <dbReference type="ARBA" id="ARBA00022777"/>
    </source>
</evidence>
<dbReference type="SUPFAM" id="SSF50800">
    <property type="entry name" value="PK beta-barrel domain-like"/>
    <property type="match status" value="1"/>
</dbReference>
<dbReference type="Pfam" id="PF02887">
    <property type="entry name" value="PK_C"/>
    <property type="match status" value="1"/>
</dbReference>
<evidence type="ECO:0000256" key="7">
    <source>
        <dbReference type="ARBA" id="ARBA00022741"/>
    </source>
</evidence>
<dbReference type="GO" id="GO:0005524">
    <property type="term" value="F:ATP binding"/>
    <property type="evidence" value="ECO:0007669"/>
    <property type="project" value="UniProtKB-KW"/>
</dbReference>
<evidence type="ECO:0000259" key="14">
    <source>
        <dbReference type="Pfam" id="PF00224"/>
    </source>
</evidence>
<evidence type="ECO:0000256" key="11">
    <source>
        <dbReference type="ARBA" id="ARBA00023152"/>
    </source>
</evidence>
<feature type="domain" description="Pyruvate kinase C-terminal" evidence="15">
    <location>
        <begin position="368"/>
        <end position="476"/>
    </location>
</feature>
<keyword evidence="11 13" id="KW-0324">Glycolysis</keyword>
<evidence type="ECO:0000256" key="6">
    <source>
        <dbReference type="ARBA" id="ARBA00022723"/>
    </source>
</evidence>
<keyword evidence="8 13" id="KW-0418">Kinase</keyword>
<dbReference type="Gene3D" id="2.40.33.10">
    <property type="entry name" value="PK beta-barrel domain-like"/>
    <property type="match status" value="1"/>
</dbReference>
<comment type="catalytic activity">
    <reaction evidence="13">
        <text>pyruvate + ATP = phosphoenolpyruvate + ADP + H(+)</text>
        <dbReference type="Rhea" id="RHEA:18157"/>
        <dbReference type="ChEBI" id="CHEBI:15361"/>
        <dbReference type="ChEBI" id="CHEBI:15378"/>
        <dbReference type="ChEBI" id="CHEBI:30616"/>
        <dbReference type="ChEBI" id="CHEBI:58702"/>
        <dbReference type="ChEBI" id="CHEBI:456216"/>
        <dbReference type="EC" id="2.7.1.40"/>
    </reaction>
</comment>
<dbReference type="InterPro" id="IPR015793">
    <property type="entry name" value="Pyrv_Knase_brl"/>
</dbReference>
<evidence type="ECO:0000256" key="1">
    <source>
        <dbReference type="ARBA" id="ARBA00001958"/>
    </source>
</evidence>
<dbReference type="GO" id="GO:0000287">
    <property type="term" value="F:magnesium ion binding"/>
    <property type="evidence" value="ECO:0007669"/>
    <property type="project" value="InterPro"/>
</dbReference>
<dbReference type="WBParaSite" id="maker-uti_cns_0001800-snap-gene-0.2-mRNA-1">
    <property type="protein sequence ID" value="maker-uti_cns_0001800-snap-gene-0.2-mRNA-1"/>
    <property type="gene ID" value="maker-uti_cns_0001800-snap-gene-0.2"/>
</dbReference>
<dbReference type="FunFam" id="2.40.33.10:FF:000023">
    <property type="entry name" value="Pyruvate kinase PKM"/>
    <property type="match status" value="1"/>
</dbReference>
<evidence type="ECO:0000259" key="15">
    <source>
        <dbReference type="Pfam" id="PF02887"/>
    </source>
</evidence>
<organism evidence="16 17">
    <name type="scientific">Macrostomum lignano</name>
    <dbReference type="NCBI Taxonomy" id="282301"/>
    <lineage>
        <taxon>Eukaryota</taxon>
        <taxon>Metazoa</taxon>
        <taxon>Spiralia</taxon>
        <taxon>Lophotrochozoa</taxon>
        <taxon>Platyhelminthes</taxon>
        <taxon>Rhabditophora</taxon>
        <taxon>Macrostomorpha</taxon>
        <taxon>Macrostomida</taxon>
        <taxon>Macrostomidae</taxon>
        <taxon>Macrostomum</taxon>
    </lineage>
</organism>
<evidence type="ECO:0000256" key="13">
    <source>
        <dbReference type="RuleBase" id="RU000504"/>
    </source>
</evidence>
<evidence type="ECO:0000256" key="2">
    <source>
        <dbReference type="ARBA" id="ARBA00004997"/>
    </source>
</evidence>
<dbReference type="Gene3D" id="3.40.1380.20">
    <property type="entry name" value="Pyruvate kinase, C-terminal domain"/>
    <property type="match status" value="1"/>
</dbReference>
<dbReference type="Proteomes" id="UP000095280">
    <property type="component" value="Unplaced"/>
</dbReference>
<comment type="pathway">
    <text evidence="2 13">Carbohydrate degradation; glycolysis; pyruvate from D-glyceraldehyde 3-phosphate: step 5/5.</text>
</comment>
<dbReference type="InterPro" id="IPR011037">
    <property type="entry name" value="Pyrv_Knase-like_insert_dom_sf"/>
</dbReference>
<keyword evidence="16" id="KW-1185">Reference proteome</keyword>
<dbReference type="PANTHER" id="PTHR11817">
    <property type="entry name" value="PYRUVATE KINASE"/>
    <property type="match status" value="1"/>
</dbReference>
<keyword evidence="9" id="KW-0067">ATP-binding</keyword>